<feature type="region of interest" description="Disordered" evidence="1">
    <location>
        <begin position="1"/>
        <end position="40"/>
    </location>
</feature>
<protein>
    <submittedName>
        <fullName evidence="2">DUF2974 domain-containing protein</fullName>
    </submittedName>
</protein>
<dbReference type="InterPro" id="IPR029058">
    <property type="entry name" value="AB_hydrolase_fold"/>
</dbReference>
<dbReference type="AlphaFoldDB" id="A0A7C9NA66"/>
<evidence type="ECO:0000256" key="1">
    <source>
        <dbReference type="SAM" id="MobiDB-lite"/>
    </source>
</evidence>
<dbReference type="InterPro" id="IPR024499">
    <property type="entry name" value="Mbeg1-like"/>
</dbReference>
<proteinExistence type="predicted"/>
<dbReference type="SUPFAM" id="SSF53474">
    <property type="entry name" value="alpha/beta-Hydrolases"/>
    <property type="match status" value="1"/>
</dbReference>
<name>A0A7C9NA66_9BACT</name>
<sequence length="416" mass="45887">MSKRTETEADGTPTAAKPSQAPVAALPSAAAAPADKQPARKAGKRAANIVDYVQTEFATFGQKPFSDVDSLVLSVLSYFHLPKRLARTNSWEGVRLVELYRADCFEDMYGMLWDPDSSARLLAALAASPRFRDVRAMGYRVRNDPAQEKQFGALTLQLSDEEAFVAFRGTDNTILGWKEDFNMAFRYPVPSQEEACRYLEEAAGHARGRLMLGGHSKGGNLAVYAAFSCSEPVRSRIEHVFSHDGPGFPEAVFQDGSIDRVSDRVRKTLPQSSIVGMLLEHQEDYQVVRSSTFSAFQHDPYSWVVEDGAFVAEGSLTPAAKYLDLTLNEWVQSLSARDREQVVDSVYALVESAGQTTMAGMRDNWQKAVPEIISSAIRMDDEPRALILQAVKELVVLGGKKVPEMFARKAVSDSSE</sequence>
<dbReference type="EMBL" id="QWKH01000015">
    <property type="protein sequence ID" value="NBI34104.1"/>
    <property type="molecule type" value="Genomic_DNA"/>
</dbReference>
<organism evidence="2">
    <name type="scientific">Muribaculaceae bacterium Z82</name>
    <dbReference type="NCBI Taxonomy" id="2304548"/>
    <lineage>
        <taxon>Bacteria</taxon>
        <taxon>Pseudomonadati</taxon>
        <taxon>Bacteroidota</taxon>
        <taxon>Bacteroidia</taxon>
        <taxon>Bacteroidales</taxon>
        <taxon>Muribaculaceae</taxon>
    </lineage>
</organism>
<evidence type="ECO:0000313" key="2">
    <source>
        <dbReference type="EMBL" id="NBI34104.1"/>
    </source>
</evidence>
<comment type="caution">
    <text evidence="2">The sequence shown here is derived from an EMBL/GenBank/DDBJ whole genome shotgun (WGS) entry which is preliminary data.</text>
</comment>
<gene>
    <name evidence="2" type="ORF">D1639_03470</name>
</gene>
<feature type="compositionally biased region" description="Low complexity" evidence="1">
    <location>
        <begin position="18"/>
        <end position="36"/>
    </location>
</feature>
<accession>A0A7C9NA66</accession>
<dbReference type="Pfam" id="PF11187">
    <property type="entry name" value="Mbeg1-like"/>
    <property type="match status" value="1"/>
</dbReference>
<reference evidence="2" key="1">
    <citation type="submission" date="2018-08" db="EMBL/GenBank/DDBJ databases">
        <title>Murine metabolic-syndrome-specific gut microbial biobank.</title>
        <authorList>
            <person name="Liu C."/>
        </authorList>
    </citation>
    <scope>NUCLEOTIDE SEQUENCE [LARGE SCALE GENOMIC DNA]</scope>
    <source>
        <strain evidence="2">Z82</strain>
    </source>
</reference>